<reference evidence="2" key="1">
    <citation type="submission" date="2016-10" db="EMBL/GenBank/DDBJ databases">
        <authorList>
            <person name="Varghese N."/>
            <person name="Submissions S."/>
        </authorList>
    </citation>
    <scope>NUCLEOTIDE SEQUENCE [LARGE SCALE GENOMIC DNA]</scope>
    <source>
        <strain evidence="2">DSM 45722</strain>
    </source>
</reference>
<evidence type="ECO:0000313" key="1">
    <source>
        <dbReference type="EMBL" id="SCX39919.1"/>
    </source>
</evidence>
<dbReference type="InterPro" id="IPR023869">
    <property type="entry name" value="tRNA_Adeno_NH3ase_assoc_put"/>
</dbReference>
<sequence length="156" mass="16710">MSERLGSFAVRAARTGERWSVELLADDAGTELPVLEGALSGEWPGPFVFVVDTRLYFVALTPGPGGMVRAMISDGALPEFLLAAETMERYGIEGVEVDADDESEHPAGDLDLFTDAGLPRADLEHILTADLWADEMVDAIARRLGFADELATAVTA</sequence>
<dbReference type="AlphaFoldDB" id="A0A1G4XFD3"/>
<gene>
    <name evidence="1" type="ORF">SAMN03159343_0834</name>
</gene>
<dbReference type="RefSeq" id="WP_092799862.1">
    <property type="nucleotide sequence ID" value="NZ_FMUH01000001.1"/>
</dbReference>
<accession>A0A1G4XFD3</accession>
<proteinExistence type="predicted"/>
<protein>
    <submittedName>
        <fullName evidence="1">Putative tRNA adenosine deaminase-associated protein</fullName>
    </submittedName>
</protein>
<name>A0A1G4XFD3_9ACTN</name>
<evidence type="ECO:0000313" key="2">
    <source>
        <dbReference type="Proteomes" id="UP000198981"/>
    </source>
</evidence>
<dbReference type="Proteomes" id="UP000198981">
    <property type="component" value="Unassembled WGS sequence"/>
</dbReference>
<dbReference type="NCBIfam" id="TIGR03941">
    <property type="entry name" value="tRNA_deam_assoc"/>
    <property type="match status" value="1"/>
</dbReference>
<keyword evidence="2" id="KW-1185">Reference proteome</keyword>
<organism evidence="1 2">
    <name type="scientific">Klenkia marina</name>
    <dbReference type="NCBI Taxonomy" id="1960309"/>
    <lineage>
        <taxon>Bacteria</taxon>
        <taxon>Bacillati</taxon>
        <taxon>Actinomycetota</taxon>
        <taxon>Actinomycetes</taxon>
        <taxon>Geodermatophilales</taxon>
        <taxon>Geodermatophilaceae</taxon>
        <taxon>Klenkia</taxon>
    </lineage>
</organism>
<dbReference type="OrthoDB" id="5189541at2"/>
<dbReference type="EMBL" id="FMUH01000001">
    <property type="protein sequence ID" value="SCX39919.1"/>
    <property type="molecule type" value="Genomic_DNA"/>
</dbReference>
<dbReference type="STRING" id="1960309.SAMN03159343_0834"/>